<evidence type="ECO:0000313" key="2">
    <source>
        <dbReference type="Proteomes" id="UP000051574"/>
    </source>
</evidence>
<dbReference type="SMART" id="SM00696">
    <property type="entry name" value="DM9"/>
    <property type="match status" value="2"/>
</dbReference>
<gene>
    <name evidence="1" type="ORF">AMK59_2658</name>
</gene>
<feature type="non-terminal residue" evidence="1">
    <location>
        <position position="191"/>
    </location>
</feature>
<proteinExistence type="predicted"/>
<protein>
    <submittedName>
        <fullName evidence="1">Uncharacterized protein</fullName>
    </submittedName>
</protein>
<accession>A0A0T6BB69</accession>
<dbReference type="Proteomes" id="UP000051574">
    <property type="component" value="Unassembled WGS sequence"/>
</dbReference>
<evidence type="ECO:0000313" key="1">
    <source>
        <dbReference type="EMBL" id="KRT84443.1"/>
    </source>
</evidence>
<name>A0A0T6BB69_9SCAR</name>
<dbReference type="OrthoDB" id="6767006at2759"/>
<keyword evidence="2" id="KW-1185">Reference proteome</keyword>
<dbReference type="Pfam" id="PF11901">
    <property type="entry name" value="DM9"/>
    <property type="match status" value="1"/>
</dbReference>
<dbReference type="AlphaFoldDB" id="A0A0T6BB69"/>
<sequence>ILAFSLYFGITDSQISTSFSDSTLCSSDCVLAKKPLPNFYWRKFEGGIPKDALVGGHTSNGEVTYIGQALITNSTRNAMIPGTIHVGKDVVEAPFYGAFISKVYTYILCTDTPKKFHWRKVNQHEVRTINEYVVAGGYEIIATVYIGRASYSNNLIVGKVFLGDSPSIFILKPDNKEIRLTTFELLVYEDK</sequence>
<comment type="caution">
    <text evidence="1">The sequence shown here is derived from an EMBL/GenBank/DDBJ whole genome shotgun (WGS) entry which is preliminary data.</text>
</comment>
<dbReference type="InterPro" id="IPR006616">
    <property type="entry name" value="DM9_repeat"/>
</dbReference>
<dbReference type="PANTHER" id="PTHR31649">
    <property type="entry name" value="AGAP009604-PA"/>
    <property type="match status" value="1"/>
</dbReference>
<dbReference type="PANTHER" id="PTHR31649:SF10">
    <property type="entry name" value="IP19903P-RELATED"/>
    <property type="match status" value="1"/>
</dbReference>
<reference evidence="1 2" key="1">
    <citation type="submission" date="2015-09" db="EMBL/GenBank/DDBJ databases">
        <title>Draft genome of the scarab beetle Oryctes borbonicus.</title>
        <authorList>
            <person name="Meyer J.M."/>
            <person name="Markov G.V."/>
            <person name="Baskaran P."/>
            <person name="Herrmann M."/>
            <person name="Sommer R.J."/>
            <person name="Roedelsperger C."/>
        </authorList>
    </citation>
    <scope>NUCLEOTIDE SEQUENCE [LARGE SCALE GENOMIC DNA]</scope>
    <source>
        <strain evidence="1">OB123</strain>
        <tissue evidence="1">Whole animal</tissue>
    </source>
</reference>
<organism evidence="1 2">
    <name type="scientific">Oryctes borbonicus</name>
    <dbReference type="NCBI Taxonomy" id="1629725"/>
    <lineage>
        <taxon>Eukaryota</taxon>
        <taxon>Metazoa</taxon>
        <taxon>Ecdysozoa</taxon>
        <taxon>Arthropoda</taxon>
        <taxon>Hexapoda</taxon>
        <taxon>Insecta</taxon>
        <taxon>Pterygota</taxon>
        <taxon>Neoptera</taxon>
        <taxon>Endopterygota</taxon>
        <taxon>Coleoptera</taxon>
        <taxon>Polyphaga</taxon>
        <taxon>Scarabaeiformia</taxon>
        <taxon>Scarabaeidae</taxon>
        <taxon>Dynastinae</taxon>
        <taxon>Oryctes</taxon>
    </lineage>
</organism>
<feature type="non-terminal residue" evidence="1">
    <location>
        <position position="1"/>
    </location>
</feature>
<dbReference type="EMBL" id="LJIG01002497">
    <property type="protein sequence ID" value="KRT84443.1"/>
    <property type="molecule type" value="Genomic_DNA"/>
</dbReference>